<dbReference type="SUPFAM" id="SSF103647">
    <property type="entry name" value="TSP type-3 repeat"/>
    <property type="match status" value="1"/>
</dbReference>
<reference evidence="3" key="2">
    <citation type="submission" date="2020-09" db="EMBL/GenBank/DDBJ databases">
        <authorList>
            <person name="Sun Q."/>
            <person name="Kim S."/>
        </authorList>
    </citation>
    <scope>NUCLEOTIDE SEQUENCE</scope>
    <source>
        <strain evidence="3">KCTC 12368</strain>
    </source>
</reference>
<feature type="region of interest" description="Disordered" evidence="1">
    <location>
        <begin position="310"/>
        <end position="344"/>
    </location>
</feature>
<dbReference type="GO" id="GO:0005509">
    <property type="term" value="F:calcium ion binding"/>
    <property type="evidence" value="ECO:0007669"/>
    <property type="project" value="InterPro"/>
</dbReference>
<dbReference type="SMART" id="SM00758">
    <property type="entry name" value="PA14"/>
    <property type="match status" value="2"/>
</dbReference>
<feature type="compositionally biased region" description="Acidic residues" evidence="1">
    <location>
        <begin position="3664"/>
        <end position="3679"/>
    </location>
</feature>
<feature type="region of interest" description="Disordered" evidence="1">
    <location>
        <begin position="4022"/>
        <end position="4054"/>
    </location>
</feature>
<dbReference type="InterPro" id="IPR025667">
    <property type="entry name" value="SprB_repeat"/>
</dbReference>
<dbReference type="RefSeq" id="WP_018473760.1">
    <property type="nucleotide sequence ID" value="NZ_BMWX01000011.1"/>
</dbReference>
<reference evidence="3" key="1">
    <citation type="journal article" date="2014" name="Int. J. Syst. Evol. Microbiol.">
        <title>Complete genome sequence of Corynebacterium casei LMG S-19264T (=DSM 44701T), isolated from a smear-ripened cheese.</title>
        <authorList>
            <consortium name="US DOE Joint Genome Institute (JGI-PGF)"/>
            <person name="Walter F."/>
            <person name="Albersmeier A."/>
            <person name="Kalinowski J."/>
            <person name="Ruckert C."/>
        </authorList>
    </citation>
    <scope>NUCLEOTIDE SEQUENCE</scope>
    <source>
        <strain evidence="3">KCTC 12368</strain>
    </source>
</reference>
<dbReference type="EMBL" id="BMWX01000011">
    <property type="protein sequence ID" value="GGZ41393.1"/>
    <property type="molecule type" value="Genomic_DNA"/>
</dbReference>
<feature type="domain" description="PA14" evidence="2">
    <location>
        <begin position="639"/>
        <end position="783"/>
    </location>
</feature>
<evidence type="ECO:0000256" key="1">
    <source>
        <dbReference type="SAM" id="MobiDB-lite"/>
    </source>
</evidence>
<feature type="compositionally biased region" description="Acidic residues" evidence="1">
    <location>
        <begin position="623"/>
        <end position="636"/>
    </location>
</feature>
<feature type="region of interest" description="Disordered" evidence="1">
    <location>
        <begin position="2738"/>
        <end position="2768"/>
    </location>
</feature>
<name>A0A918QF62_9BACT</name>
<dbReference type="PANTHER" id="PTHR34819">
    <property type="entry name" value="LARGE CYSTEINE-RICH PERIPLASMIC PROTEIN OMCB"/>
    <property type="match status" value="1"/>
</dbReference>
<dbReference type="Gene3D" id="2.60.40.10">
    <property type="entry name" value="Immunoglobulins"/>
    <property type="match status" value="3"/>
</dbReference>
<feature type="region of interest" description="Disordered" evidence="1">
    <location>
        <begin position="6026"/>
        <end position="6055"/>
    </location>
</feature>
<dbReference type="InterPro" id="IPR011658">
    <property type="entry name" value="PA14_dom"/>
</dbReference>
<dbReference type="Pfam" id="PF13585">
    <property type="entry name" value="CHU_C"/>
    <property type="match status" value="1"/>
</dbReference>
<dbReference type="Pfam" id="PF24346">
    <property type="entry name" value="DUF7507"/>
    <property type="match status" value="33"/>
</dbReference>
<dbReference type="SUPFAM" id="SSF56988">
    <property type="entry name" value="Anthrax protective antigen"/>
    <property type="match status" value="2"/>
</dbReference>
<dbReference type="NCBIfam" id="TIGR04131">
    <property type="entry name" value="Bac_Flav_CTERM"/>
    <property type="match status" value="1"/>
</dbReference>
<dbReference type="InterPro" id="IPR047589">
    <property type="entry name" value="DUF11_rpt"/>
</dbReference>
<organism evidence="3 4">
    <name type="scientific">Echinicola pacifica</name>
    <dbReference type="NCBI Taxonomy" id="346377"/>
    <lineage>
        <taxon>Bacteria</taxon>
        <taxon>Pseudomonadati</taxon>
        <taxon>Bacteroidota</taxon>
        <taxon>Cytophagia</taxon>
        <taxon>Cytophagales</taxon>
        <taxon>Cyclobacteriaceae</taxon>
        <taxon>Echinicola</taxon>
    </lineage>
</organism>
<feature type="region of interest" description="Disordered" evidence="1">
    <location>
        <begin position="2602"/>
        <end position="2624"/>
    </location>
</feature>
<feature type="region of interest" description="Disordered" evidence="1">
    <location>
        <begin position="590"/>
        <end position="636"/>
    </location>
</feature>
<feature type="region of interest" description="Disordered" evidence="1">
    <location>
        <begin position="2688"/>
        <end position="2709"/>
    </location>
</feature>
<feature type="compositionally biased region" description="Acidic residues" evidence="1">
    <location>
        <begin position="1806"/>
        <end position="1818"/>
    </location>
</feature>
<gene>
    <name evidence="3" type="ORF">GCM10007049_38330</name>
</gene>
<accession>A0A918QF62</accession>
<feature type="compositionally biased region" description="Acidic residues" evidence="1">
    <location>
        <begin position="2606"/>
        <end position="2622"/>
    </location>
</feature>
<feature type="region of interest" description="Disordered" evidence="1">
    <location>
        <begin position="4860"/>
        <end position="4880"/>
    </location>
</feature>
<feature type="region of interest" description="Disordered" evidence="1">
    <location>
        <begin position="3789"/>
        <end position="3810"/>
    </location>
</feature>
<feature type="region of interest" description="Disordered" evidence="1">
    <location>
        <begin position="3654"/>
        <end position="3682"/>
    </location>
</feature>
<feature type="region of interest" description="Disordered" evidence="1">
    <location>
        <begin position="5893"/>
        <end position="5921"/>
    </location>
</feature>
<evidence type="ECO:0000259" key="2">
    <source>
        <dbReference type="PROSITE" id="PS51820"/>
    </source>
</evidence>
<proteinExistence type="predicted"/>
<dbReference type="InterPro" id="IPR028974">
    <property type="entry name" value="TSP_type-3_rpt"/>
</dbReference>
<dbReference type="InterPro" id="IPR051172">
    <property type="entry name" value="Chlamydia_OmcB"/>
</dbReference>
<sequence>MVARVVISAWCPQWIGDGDGIGDACQDSDGDGVANDVDQDDDNDGILDLEEGSCTDITLDLSDIVVGSSMITEEQLVSFGTFDGLETGNSSNYIVGTTDGDLSMGYNSDSQVMIYTFTFSSPVNIIFSQANNGLADFDQNDGWGIQVNAGLLRVDDPDGELQQINGANSANLSFVPTRATGHTPIASSNWTITATNITSYSLSFQKSPLSNTNSNRGAIRQKVSCVAIDIDRDGLANYLDLDSDGDGCPDMLEGDGGFTAADYVESTMDAGNTGDNYLGYAAPIAVNFGTDVNGNGIPTIVGAGQEAGSSQFRGVDLDSNNLSDSCQDSDGDGVSDYEDKDDDNDGILDDLEMDLCKGNLTFSFYSDAPEGDTFFNFPTGTPYSTGEVSDFDVWKLQNEVSPSDPDTYSIRYSGFIKIPSSNTYIFTTRSDDGTGLYIDGVLVVNNDGVRPAQNASGNIYLEEGFHRIELLYFENGAGQELSLYYQSSSIAYTNVPFSILYPDSCTDTDQDGILNFLDLDSDGDGCSDAYEGGGGFTSSDFTSSSMAGGNTGDFYNGYAGPVSENLGITVNLDPQSNSYGVPISAGSGQAVGESLSISPDNNSNGIGDSCEDLDGDGIYNTEDRDDDNDGVPDLEESSGCYGSLDYEFYDGVPADNSFRNIPTTGALGTGTVANFNVFQLQNSVDPGNTDSYSIRYKGFIEILSGDKYNFVLTSDDGAGLYINDVLVVDNDGFRATTTKRGSIYLSPGIYPIEIDYFDVSGGELLTLRYSTSSLGERDVPFSMLSSVSCMDKDLDGLFNAFDLDSDGDGCPDATEGSGSITNAELEVSAIDGGNTGPDYLGFAGPVVRNLGNIVNTNSGSGAYGVPTIVGSGQGYGTGREMSGDVDGDSIGDTCDCYDNSLPDTDGDGVPDYIDVDSDNDGIFDYLEGDDSVDTDGDGVPDYLDLDSDNDGISDLVEALGDYSLEICEYEDGNVINRITLCETGESVGGEITPNNTDFIMNMNPDDLPDYIDLDSDGDTCPDGLEGRYDPSLVNTADYLTVSPADVDAKGVIASLGCLSPTTDDWTNQDVNDACCEIDESTLALSLIAPSTCSPANDGSIIISGGNLKANTEYAIAYTYESAAIAPFVISTGEDGSLTITGLSPGEYTAINITSEEYPSICMGTVPGSPFLLPVFENTLLLQNDDIANVQCFDGADGGIYISISGGTGTYQYDWTTADGSGIQPGIEDQTQLTAGTYNVTVTDLATLCVISLNNIVVTEPAEPLSGAGEPVDIVCFGDSSGSITLTPSGGTAPYTYQWSTVDGVINPDQLTDKDLTDLPLGTYSVVITDANGCTNPEELLWELTSPSAPVSGTYVQTDVLCFGAATGAINLSPAGGAGPAYSYLWTTTDGIIPAGQETQQDLSGLVSGTYELVISDASGCTNPDPIAVIITQPAAAVTVTGAGTDILCFGGATGSITASPVGGTAPYSYLWTTSDGNIPSGQAIVEDPSGLTAGTYTLRITDANGCVYDAALAISLSQPAASVAGSTSQVDILCNAHDTGSISLIPEGGVAPYTFLWTTSNGNIPSGQEIVQDPTGLTAGTYIVTITDQNGCTNPVPVEVTLTEPTEIVLKETLLSHKNVTCDDPNSGGFVVVASGGVGPYTYSIDDFASSNTTGDFAELPSGTYNVQAQDANGCVIPGALRVVISSFCIDVVNSQAVEDTDGDGTTNPGDRVNYTITITNSGEQPITGIALAETFSDALGRALTMDSGPAFSQSSEASPQGTLASGESAIYLAEFTLTQAVVNAGGLISQVKGTATGNDGIPVEDVSDNGIDDDGNTSDDPTLLNIPESPLLVLVKTAAVTDNDNSLSTTAGDKITYSFTLTNEGNVTITSLKATDTLQDVEGKALNLSSPFTFVSSSTGNNNATDIGPSEVKTYTASYLLTQADIDAGGVSNTALIEGLTAQGTDVSDRSDEGNPDNGADDPTETLITKAAEVTLVKIASTIEDVDFSSDNNVGDRLTYTFTIRNTGNVTISNLVLTDDFLPDGTDLSLFETSLLPGKGTSLMVDYTLVQEDVNIASITNSATITGTDPDGLTLSDISDDGKTGDGDTGDDPTVVDLQTNAILSFHKIATFNDANGDGLPQAAETITYKFSVRNTGHMTINSITIDDSELGFTGEALSPSSLDPNQNGSIPNRVYTLSQADIDQGEVSNTATATGDRADGDGTVSDISDDGVSSNGVDTPTLTVLTQLAQYDLVKTGVYEDTNGDNVVNAGDRIIYDFEITNSGNVTLDNTTLTDAKLSLTDAAVYTAYDNITEVSSLAPEAKAYSQVPYTISQADMDAGKVVNSAQVNGTDPNAIVVTQTSDNGLGTGATVVNLAKAPSLELEKTALVNDGNANGRVDAGEIITYTFDLTNTGNVTIKTLTVTDPRIGMSNKGTVPASLAPGASAVVSGEYAITQGDIDAGKITNSATARGLDPFGFEVLDLSDDGSEIGNQNTPTVTLLTNEPSMKAVKVQTVEDTNGDNLTGGIGDLVSYSISLSNTGNTSLSSISLVDDFRDALGVSMTLDAGPTFDAALSDNIKGTLLPGQIAVYNASFVIVQPVVDAGGLSNSVTFSATSPTGLITDLSDDGDDEDGNSTDDPTELAIPESPELTVLKTAKINDLNLSGATDANDRVDYTITVSNTGTVSLSAITLVDVLTDRNGEGLSLSTDPTFRNADQGSAEGQLAPGETATYDATYILTQADMDAQGLINTLTASAQSPAGTPVSDISDDGDTGTGDTGDDPTVTIIPKTPQLTLIKTASGPEDLDGSGDNNIGDAITYTFHIINTGNVTISNLVLTDSFLPAGTDLTVSPEVLAPAETVDVTVTYILTQADIDAGFVQNSALISGQDPDAVGISDVSDDGDEGDSDLDPDSLGDNDPTYVDLSTEASLNFLKTALFNDENGNGFPDAGETISYSFSVKNTGNITIDNLSYDDQNLAITDAPISPSKIGPGQTGTGAQVDYTLSQADIDLATVSNQATVQGNRLDGEGEVFDLSDDGNPANGGNNPTKSSLAQNIKLSLQKTGEYVDTNGDGVVNVGDEINYTFTTVNIGNTTLANITLIDDRVGVITPGRSMVPDILAPTETATLSITYPVTLQDMNDGKVINQATVSGSTESTAINQSFLSNESTVLLPKAPSVALVKTAVVVDANGNNRDDVGDEVDYTFRLENTGNVTLSSLKVSDEKLGVENLAFSPSSIDPGQVAMAYATYDLSQTDMDNGQVLNEALASAKDPQGITLTQRSDNGEGTGATITPLSPDPVIEVVKVQSAADTNEDGVKGGVNDLITYAVLVKNTGNVTLNSIVLEDLLVDEMDRPLGLTSGLDYIVANRGSAEGTLKPGESAAYSATYMLSQADVDAGGLSNQITATANSPAGVEISDLSDDGDISNGADNPTVWEIPEAAGLELIKLAVLADSDNSQTDNEGDQITFTITATNTGNVTLTGLSLIDDITDLDNNTLSLDAPLAFLSASMGSAEGTLKPSESATYQAVYTATQSDINVGGIINSATGNALTLQGTNLSDISDEGDPLNGEDTPTQVDFVQSPAMELIKTSRIIDINNNMTNDEGDEIAYTFRIQNIGNVTVDNLELVDTKLPSPILLSQSTLQPGEIEEVIVNYTLTLEDINSGKVSNRARVNATDPDAMPITDVSDDGNDADTDGDGDPGNDPTITLLPSVPELALDKTFILNDENANGRPDAGETITYQFTVTNVGYVTISDLTIDDEKLAIAGLEVSPAILDPGQVGTISDQTYILSQNDIDLAIVANDALVNGLDNESNPVSDISDNGDAGDGSDDPTLTELAKDAQISLDKTGVYADDNGDGVVNAGDVINYSFTVLNTGNVTIKVLKLKDDFLPLGTDLTLSPISIGPGLTATATVEYRLNQDDIDAGTVINIATAEGTDPDMVKVTASDNNQVDLPKSPELELIKTAEWIDANSSGREDVGDNITYSFVVTNIGNVTISALTLEDARLKVSNKGFFPQIIGPGESATTSYIYNLLQQDLDDGEVVNSATATGQDPDGEDVSDLSDFGAGDGSSPTEQPLAQLPSLEVVKKQVFQDVNFDGLTGIGDQVNYTMTIHNTGNVTISTLTLTDTFLDANSLPLTLSSEPTYMAAGSDNVEGILAPGQKALYTASFIINQQAVDAGGLSNSLLVEGVDPTGAAVSDVSDDGDDTDGNSEDDVTEMTIEEFPSVEVTKMQSISDDDADAAYSAGDIISYEIEVTNTGNVTLSAITLEDVFSRKDGQLLSLDAGPDFDAAQSDNTEGLLAPGQVAIYEASYALLQSDVDFGGLTNTVTVSSLSPAGTSTTDISDDGDDLDGNRVDDPTELLIQEHASLIAQKILDSVEDVDANGEDNVGDIVHYTITVTNTGNVTLANLQLVDELLDARGKVLSLTNGPAFASSSDGSPEGELQLDETASYTASYTLSQLDVDAGGVSNAVTATATSSQGTQIMDVSDDGISDDGNTRNDRTDLFIEERPEIEVVKPSPVINQNDGNSTLDAGDELVYTITVQNTGNVTLRNIVLSDELHNYLDEIIEIESPSYSGTDGSSLEGKLLPLETATYTLAYTLTQQDIDAGGVYNSASVISLSPNNIETLDISDDADDTDGNVVDDVTESIIPPLPAITLVKEGVFMDENGDGCTDVGESITYTLTASNEGNVSLHQVMLSDPLITDAQLLLISGDENRNSILDVSEVWTYEGVYLLTQENIDEGLVTNQASITATAPDATEVTDLSGTAGDNDEPTQLSLCQQSALTMVKQAVFEDENADGCVQPEETVTYTFIINNTGNVSLTNLEILDPLLPEGTILLDQGDLNADGVLDVTESWTYKATYTISQEDIDAGVIVNQATATATDPMGGAPTDMSGTAEDNDQPTSLALCQQAAVALMKTAQFMDENADGCADSDESILYQFEVHNLGNVSLRGLDLTDPKLAAGQIQYIDGDVDGDSELDVTEIWTYEGSYILSQVDIDQGAVENQATIVSSAPSGATIRDLSGLSAEDDDPTVLTLCQQPAISLIKTSLLLDENGDECANAGETVQYNFTLANEGNVSLEVSEITDPLLLDETIVLIDGDINFDGILDVNETWIYKADYRIPQTDIDLGLINNQASASAITAGGLSVSDLSGSSADNDEVTTTTLCQQSGIVLVKTAAFIDENEDGCADPGESITYGLVLTNSGNVSLSNILLNDPLLGDDGLVFGGGDTDNDNQLDVTETWVYSGVYILGTDDLDLGSVNNQAEVSAVGPDGITISDISGTDADNDEGTLIELCQEFGIGLIKRAQLIDSDEDGCSDAGETIQYDFEIYNLGNTSISEVQLRDPMLGEGLIEYVSGDEDGDTRLDVGEIWAYTALYTLSQAEVDTGELTNQASVTGLDPNGEPLSDLSGSALDNDTATVLGLCQVGEMTLVKTVVTDDDSEDCALAGQLVTFRFELRNTGNVSLLNISLTDTIPTVSLPALESGDTDGDQQLDVGEMWIYSATYTLTQADVDQGIVENYATAIAASPLGERVKDLSGTSEDNDEPTAVIICESASMALVKTGVSMDENGNGCADENETIQYTFELSNTGNVSLAEIRLEDSLLDGATITLMGGDTDGDGQLDVDEIWNYQAQYTITQADIDLGQVSNQALANALSPTAVPLEVLSGTAVGNEEVTITSICQNSVIALIQEPDSNLRLAADGCMRAGDPITYNYIVINEGNVTLREVSISDPLVPMDALNYESGDINMNELLDVGEEWIYSGQYNVTQEDINAGYVSNQSMVQATDPAGDILQDLSGTMDANDEPTVVDICQAPNIALSKTGIFIDANANGFADLDELIQYTFTVENNGNMALSNIMVTDPKVTVMGGPITNLMPGQIDEASFTASYIITEEDILTGVVINSATAEGTTLNGQVITDVSDDPNDPTNRDDDADGDGEDRTSTALPVPAVVGKISFSMEGVWVDNDEDGYADVGETIQYSFVIDNTGNVTLHGVYIDAGDIEIIGDRLNRLLPRQADSGSFIGFYTLTEADLKAGSVTRSALAVGDNPRGVQVSDISDDPTNATDDDLNEDGDPDDPTVTEFPVRNVDLQVQKSSAGQEIYEGNLFTYQLNLFNNSDAEAFNVIFTDTLPDNVAYHSVIMHSDNEGIQTNINGQIISWTVPQLAGGGEIALSLTVKALDPGTVINSAVGSSDGEDAIPSDNKATDINIIKAFRVPNVITPNEDGENDAFEVLGLGKFDKNELVIFNRYGDHVFQSEDYQNDWSAKGQVSGTYYYILKAWDASGDLHEFKGWIQVIKD</sequence>
<dbReference type="InterPro" id="IPR013783">
    <property type="entry name" value="Ig-like_fold"/>
</dbReference>
<feature type="compositionally biased region" description="Acidic residues" evidence="1">
    <location>
        <begin position="2879"/>
        <end position="2896"/>
    </location>
</feature>
<dbReference type="Pfam" id="PF13573">
    <property type="entry name" value="SprB"/>
    <property type="match status" value="6"/>
</dbReference>
<dbReference type="Gene3D" id="3.90.182.10">
    <property type="entry name" value="Toxin - Anthrax Protective Antigen,domain 1"/>
    <property type="match status" value="2"/>
</dbReference>
<feature type="region of interest" description="Disordered" evidence="1">
    <location>
        <begin position="2871"/>
        <end position="2901"/>
    </location>
</feature>
<dbReference type="Pfam" id="PF01345">
    <property type="entry name" value="DUF11"/>
    <property type="match status" value="1"/>
</dbReference>
<dbReference type="PROSITE" id="PS51820">
    <property type="entry name" value="PA14"/>
    <property type="match status" value="2"/>
</dbReference>
<comment type="caution">
    <text evidence="3">The sequence shown here is derived from an EMBL/GenBank/DDBJ whole genome shotgun (WGS) entry which is preliminary data.</text>
</comment>
<dbReference type="InterPro" id="IPR026341">
    <property type="entry name" value="T9SS_type_B"/>
</dbReference>
<dbReference type="NCBIfam" id="TIGR01451">
    <property type="entry name" value="B_ant_repeat"/>
    <property type="match status" value="12"/>
</dbReference>
<dbReference type="PROSITE" id="PS00018">
    <property type="entry name" value="EF_HAND_1"/>
    <property type="match status" value="2"/>
</dbReference>
<dbReference type="InterPro" id="IPR055354">
    <property type="entry name" value="DUF7507"/>
</dbReference>
<dbReference type="InterPro" id="IPR001434">
    <property type="entry name" value="OmcB-like_DUF11"/>
</dbReference>
<dbReference type="InterPro" id="IPR018247">
    <property type="entry name" value="EF_Hand_1_Ca_BS"/>
</dbReference>
<protein>
    <recommendedName>
        <fullName evidence="2">PA14 domain-containing protein</fullName>
    </recommendedName>
</protein>
<dbReference type="InterPro" id="IPR037524">
    <property type="entry name" value="PA14/GLEYA"/>
</dbReference>
<feature type="region of interest" description="Disordered" evidence="1">
    <location>
        <begin position="1944"/>
        <end position="1965"/>
    </location>
</feature>
<feature type="compositionally biased region" description="Polar residues" evidence="1">
    <location>
        <begin position="595"/>
        <end position="606"/>
    </location>
</feature>
<dbReference type="PANTHER" id="PTHR34819:SF3">
    <property type="entry name" value="CELL SURFACE PROTEIN"/>
    <property type="match status" value="1"/>
</dbReference>
<feature type="compositionally biased region" description="Acidic residues" evidence="1">
    <location>
        <begin position="327"/>
        <end position="344"/>
    </location>
</feature>
<feature type="region of interest" description="Disordered" evidence="1">
    <location>
        <begin position="2191"/>
        <end position="2217"/>
    </location>
</feature>
<keyword evidence="4" id="KW-1185">Reference proteome</keyword>
<feature type="region of interest" description="Disordered" evidence="1">
    <location>
        <begin position="2071"/>
        <end position="2094"/>
    </location>
</feature>
<evidence type="ECO:0000313" key="4">
    <source>
        <dbReference type="Proteomes" id="UP000619457"/>
    </source>
</evidence>
<evidence type="ECO:0000313" key="3">
    <source>
        <dbReference type="EMBL" id="GGZ41393.1"/>
    </source>
</evidence>
<feature type="compositionally biased region" description="Polar residues" evidence="1">
    <location>
        <begin position="2688"/>
        <end position="2699"/>
    </location>
</feature>
<dbReference type="Pfam" id="PF07691">
    <property type="entry name" value="PA14"/>
    <property type="match status" value="2"/>
</dbReference>
<dbReference type="Proteomes" id="UP000619457">
    <property type="component" value="Unassembled WGS sequence"/>
</dbReference>
<feature type="region of interest" description="Disordered" evidence="1">
    <location>
        <begin position="1800"/>
        <end position="1823"/>
    </location>
</feature>
<feature type="domain" description="PA14" evidence="2">
    <location>
        <begin position="355"/>
        <end position="499"/>
    </location>
</feature>
<dbReference type="Gene3D" id="4.10.1080.10">
    <property type="entry name" value="TSP type-3 repeat"/>
    <property type="match status" value="1"/>
</dbReference>
<feature type="compositionally biased region" description="Acidic residues" evidence="1">
    <location>
        <begin position="6042"/>
        <end position="6055"/>
    </location>
</feature>
<feature type="compositionally biased region" description="Polar residues" evidence="1">
    <location>
        <begin position="310"/>
        <end position="326"/>
    </location>
</feature>